<dbReference type="AlphaFoldDB" id="A0AAD5MKZ5"/>
<proteinExistence type="predicted"/>
<sequence>MRRTSLEQMKVANTLDIPYKLVRGTYNNFSRIGWALAVSWVIVANHLGWGGLIAKFMDHPLWQPLGRLSYCAYIVHLFVIYYVFDLDDRPFNLISMWQAYVYRAIPVVVLSYCLAFIWSCLFEIPTSILEKMLIATLTSHEEGQPMRSKPVYALSPDKRIRKNGDHIADMKF</sequence>
<evidence type="ECO:0008006" key="4">
    <source>
        <dbReference type="Google" id="ProtNLM"/>
    </source>
</evidence>
<keyword evidence="3" id="KW-1185">Reference proteome</keyword>
<comment type="caution">
    <text evidence="2">The sequence shown here is derived from an EMBL/GenBank/DDBJ whole genome shotgun (WGS) entry which is preliminary data.</text>
</comment>
<keyword evidence="1" id="KW-0472">Membrane</keyword>
<evidence type="ECO:0000313" key="3">
    <source>
        <dbReference type="Proteomes" id="UP001196413"/>
    </source>
</evidence>
<keyword evidence="1" id="KW-1133">Transmembrane helix</keyword>
<organism evidence="2 3">
    <name type="scientific">Parelaphostrongylus tenuis</name>
    <name type="common">Meningeal worm</name>
    <dbReference type="NCBI Taxonomy" id="148309"/>
    <lineage>
        <taxon>Eukaryota</taxon>
        <taxon>Metazoa</taxon>
        <taxon>Ecdysozoa</taxon>
        <taxon>Nematoda</taxon>
        <taxon>Chromadorea</taxon>
        <taxon>Rhabditida</taxon>
        <taxon>Rhabditina</taxon>
        <taxon>Rhabditomorpha</taxon>
        <taxon>Strongyloidea</taxon>
        <taxon>Metastrongylidae</taxon>
        <taxon>Parelaphostrongylus</taxon>
    </lineage>
</organism>
<gene>
    <name evidence="2" type="ORF">KIN20_019156</name>
</gene>
<reference evidence="2" key="1">
    <citation type="submission" date="2021-06" db="EMBL/GenBank/DDBJ databases">
        <title>Parelaphostrongylus tenuis whole genome reference sequence.</title>
        <authorList>
            <person name="Garwood T.J."/>
            <person name="Larsen P.A."/>
            <person name="Fountain-Jones N.M."/>
            <person name="Garbe J.R."/>
            <person name="Macchietto M.G."/>
            <person name="Kania S.A."/>
            <person name="Gerhold R.W."/>
            <person name="Richards J.E."/>
            <person name="Wolf T.M."/>
        </authorList>
    </citation>
    <scope>NUCLEOTIDE SEQUENCE</scope>
    <source>
        <strain evidence="2">MNPRO001-30</strain>
        <tissue evidence="2">Meninges</tissue>
    </source>
</reference>
<dbReference type="PANTHER" id="PTHR11161">
    <property type="entry name" value="O-ACYLTRANSFERASE"/>
    <property type="match status" value="1"/>
</dbReference>
<dbReference type="EMBL" id="JAHQIW010003824">
    <property type="protein sequence ID" value="KAJ1360230.1"/>
    <property type="molecule type" value="Genomic_DNA"/>
</dbReference>
<feature type="transmembrane region" description="Helical" evidence="1">
    <location>
        <begin position="65"/>
        <end position="84"/>
    </location>
</feature>
<feature type="transmembrane region" description="Helical" evidence="1">
    <location>
        <begin position="32"/>
        <end position="53"/>
    </location>
</feature>
<feature type="transmembrane region" description="Helical" evidence="1">
    <location>
        <begin position="104"/>
        <end position="124"/>
    </location>
</feature>
<accession>A0AAD5MKZ5</accession>
<name>A0AAD5MKZ5_PARTN</name>
<dbReference type="InterPro" id="IPR052728">
    <property type="entry name" value="O2_lipid_transport_reg"/>
</dbReference>
<evidence type="ECO:0000313" key="2">
    <source>
        <dbReference type="EMBL" id="KAJ1360230.1"/>
    </source>
</evidence>
<evidence type="ECO:0000256" key="1">
    <source>
        <dbReference type="SAM" id="Phobius"/>
    </source>
</evidence>
<dbReference type="PANTHER" id="PTHR11161:SF0">
    <property type="entry name" value="O-ACYLTRANSFERASE LIKE PROTEIN"/>
    <property type="match status" value="1"/>
</dbReference>
<keyword evidence="1" id="KW-0812">Transmembrane</keyword>
<dbReference type="Proteomes" id="UP001196413">
    <property type="component" value="Unassembled WGS sequence"/>
</dbReference>
<protein>
    <recommendedName>
        <fullName evidence="4">Acyltransferase 3 domain-containing protein</fullName>
    </recommendedName>
</protein>